<keyword evidence="2" id="KW-1133">Transmembrane helix</keyword>
<dbReference type="RefSeq" id="WP_184752010.1">
    <property type="nucleotide sequence ID" value="NZ_BAABEK010000027.1"/>
</dbReference>
<keyword evidence="4" id="KW-1185">Reference proteome</keyword>
<dbReference type="AlphaFoldDB" id="A0A7W7W620"/>
<protein>
    <submittedName>
        <fullName evidence="3">Uncharacterized protein</fullName>
    </submittedName>
</protein>
<dbReference type="Proteomes" id="UP000534286">
    <property type="component" value="Unassembled WGS sequence"/>
</dbReference>
<name>A0A7W7W620_9ACTN</name>
<evidence type="ECO:0000256" key="1">
    <source>
        <dbReference type="SAM" id="MobiDB-lite"/>
    </source>
</evidence>
<keyword evidence="2" id="KW-0472">Membrane</keyword>
<feature type="region of interest" description="Disordered" evidence="1">
    <location>
        <begin position="380"/>
        <end position="399"/>
    </location>
</feature>
<accession>A0A7W7W620</accession>
<evidence type="ECO:0000313" key="3">
    <source>
        <dbReference type="EMBL" id="MBB4935832.1"/>
    </source>
</evidence>
<evidence type="ECO:0000313" key="4">
    <source>
        <dbReference type="Proteomes" id="UP000534286"/>
    </source>
</evidence>
<keyword evidence="2" id="KW-0812">Transmembrane</keyword>
<reference evidence="3 4" key="1">
    <citation type="submission" date="2020-08" db="EMBL/GenBank/DDBJ databases">
        <title>Sequencing the genomes of 1000 actinobacteria strains.</title>
        <authorList>
            <person name="Klenk H.-P."/>
        </authorList>
    </citation>
    <scope>NUCLEOTIDE SEQUENCE [LARGE SCALE GENOMIC DNA]</scope>
    <source>
        <strain evidence="3 4">DSM 43023</strain>
    </source>
</reference>
<feature type="transmembrane region" description="Helical" evidence="2">
    <location>
        <begin position="41"/>
        <end position="60"/>
    </location>
</feature>
<dbReference type="EMBL" id="JACHJU010000001">
    <property type="protein sequence ID" value="MBB4935832.1"/>
    <property type="molecule type" value="Genomic_DNA"/>
</dbReference>
<gene>
    <name evidence="3" type="ORF">FHR32_000137</name>
</gene>
<evidence type="ECO:0000256" key="2">
    <source>
        <dbReference type="SAM" id="Phobius"/>
    </source>
</evidence>
<proteinExistence type="predicted"/>
<organism evidence="3 4">
    <name type="scientific">Streptosporangium album</name>
    <dbReference type="NCBI Taxonomy" id="47479"/>
    <lineage>
        <taxon>Bacteria</taxon>
        <taxon>Bacillati</taxon>
        <taxon>Actinomycetota</taxon>
        <taxon>Actinomycetes</taxon>
        <taxon>Streptosporangiales</taxon>
        <taxon>Streptosporangiaceae</taxon>
        <taxon>Streptosporangium</taxon>
    </lineage>
</organism>
<sequence length="399" mass="42729">MNDLEERLRAALDARAGTYTVSPDAYRKVRSRGRRVRRWQWLALLPVAAGVTAVAVFLTVSGGAEGDIATGTVEKGNLYRRVTATYPPVGEPVTVDDPAENRPVIMWITGKTNPADSTRYGLCAITQQASGGATSFCTNVPQAGRDSEQAWYLNGSDSTWPRRRLGLSYGAARDVVAKVEAIAKDGTRIPGTVHRPGGAPLVMWTVAFPSSAGVTRFEFSDSGGKVVQRLKRDEPMTDPDVAKPPIGPALDMAGGLTARLYANPDRTVVWSRGGDDIGLNLLEPGQLLADLAGKKRPVDLRLHEGLWYGVARTDTARISLVFKDGTSADAGTVPDPWGGAAALFSGTYRHPGDAYLEGFRLVGYDAAGVEIWHDDVPAVTPIRPDSSPEETLRPPVPGN</sequence>
<comment type="caution">
    <text evidence="3">The sequence shown here is derived from an EMBL/GenBank/DDBJ whole genome shotgun (WGS) entry which is preliminary data.</text>
</comment>